<dbReference type="PANTHER" id="PTHR47481">
    <property type="match status" value="1"/>
</dbReference>
<accession>A0A9W7LQK9</accession>
<comment type="caution">
    <text evidence="1">The sequence shown here is derived from an EMBL/GenBank/DDBJ whole genome shotgun (WGS) entry which is preliminary data.</text>
</comment>
<proteinExistence type="predicted"/>
<evidence type="ECO:0000313" key="1">
    <source>
        <dbReference type="EMBL" id="GMI73173.1"/>
    </source>
</evidence>
<protein>
    <recommendedName>
        <fullName evidence="3">Retrotransposon Copia-like N-terminal domain-containing protein</fullName>
    </recommendedName>
</protein>
<name>A0A9W7LQK9_HIBTR</name>
<evidence type="ECO:0000313" key="2">
    <source>
        <dbReference type="Proteomes" id="UP001165190"/>
    </source>
</evidence>
<sequence>MVESSSTSSKPFTNKTISIRLDHTNYLLWRQQVLFAIESLALVDHIDGTLTVPSQNVRSEGENTVPNEEYVAYKQQEFALCSWLLSSIGSSILHSLVNCKTALEI</sequence>
<organism evidence="1 2">
    <name type="scientific">Hibiscus trionum</name>
    <name type="common">Flower of an hour</name>
    <dbReference type="NCBI Taxonomy" id="183268"/>
    <lineage>
        <taxon>Eukaryota</taxon>
        <taxon>Viridiplantae</taxon>
        <taxon>Streptophyta</taxon>
        <taxon>Embryophyta</taxon>
        <taxon>Tracheophyta</taxon>
        <taxon>Spermatophyta</taxon>
        <taxon>Magnoliopsida</taxon>
        <taxon>eudicotyledons</taxon>
        <taxon>Gunneridae</taxon>
        <taxon>Pentapetalae</taxon>
        <taxon>rosids</taxon>
        <taxon>malvids</taxon>
        <taxon>Malvales</taxon>
        <taxon>Malvaceae</taxon>
        <taxon>Malvoideae</taxon>
        <taxon>Hibiscus</taxon>
    </lineage>
</organism>
<gene>
    <name evidence="1" type="ORF">HRI_000986600</name>
</gene>
<evidence type="ECO:0008006" key="3">
    <source>
        <dbReference type="Google" id="ProtNLM"/>
    </source>
</evidence>
<keyword evidence="2" id="KW-1185">Reference proteome</keyword>
<dbReference type="PANTHER" id="PTHR47481:SF30">
    <property type="entry name" value="CCHC-TYPE DOMAIN-CONTAINING PROTEIN"/>
    <property type="match status" value="1"/>
</dbReference>
<dbReference type="Proteomes" id="UP001165190">
    <property type="component" value="Unassembled WGS sequence"/>
</dbReference>
<dbReference type="EMBL" id="BSYR01000010">
    <property type="protein sequence ID" value="GMI73173.1"/>
    <property type="molecule type" value="Genomic_DNA"/>
</dbReference>
<reference evidence="1" key="1">
    <citation type="submission" date="2023-05" db="EMBL/GenBank/DDBJ databases">
        <title>Genome and transcriptome analyses reveal genes involved in the formation of fine ridges on petal epidermal cells in Hibiscus trionum.</title>
        <authorList>
            <person name="Koshimizu S."/>
            <person name="Masuda S."/>
            <person name="Ishii T."/>
            <person name="Shirasu K."/>
            <person name="Hoshino A."/>
            <person name="Arita M."/>
        </authorList>
    </citation>
    <scope>NUCLEOTIDE SEQUENCE</scope>
    <source>
        <strain evidence="1">Hamamatsu line</strain>
    </source>
</reference>
<dbReference type="AlphaFoldDB" id="A0A9W7LQK9"/>
<dbReference type="OrthoDB" id="1845088at2759"/>